<dbReference type="PANTHER" id="PTHR23024:SF557">
    <property type="entry name" value="AB HYDROLASE SUPERFAMILY PROTEIN C1039.03"/>
    <property type="match status" value="1"/>
</dbReference>
<dbReference type="Gene3D" id="3.40.50.1820">
    <property type="entry name" value="alpha/beta hydrolase"/>
    <property type="match status" value="1"/>
</dbReference>
<proteinExistence type="predicted"/>
<comment type="caution">
    <text evidence="2">The sequence shown here is derived from an EMBL/GenBank/DDBJ whole genome shotgun (WGS) entry which is preliminary data.</text>
</comment>
<dbReference type="EMBL" id="JAJGCB010000034">
    <property type="protein sequence ID" value="KAJ8986592.1"/>
    <property type="molecule type" value="Genomic_DNA"/>
</dbReference>
<feature type="domain" description="Alpha/beta hydrolase fold-3" evidence="1">
    <location>
        <begin position="119"/>
        <end position="337"/>
    </location>
</feature>
<dbReference type="PANTHER" id="PTHR23024">
    <property type="entry name" value="ARYLACETAMIDE DEACETYLASE"/>
    <property type="match status" value="1"/>
</dbReference>
<protein>
    <recommendedName>
        <fullName evidence="1">Alpha/beta hydrolase fold-3 domain-containing protein</fullName>
    </recommendedName>
</protein>
<evidence type="ECO:0000259" key="1">
    <source>
        <dbReference type="Pfam" id="PF07859"/>
    </source>
</evidence>
<dbReference type="InterPro" id="IPR029058">
    <property type="entry name" value="AB_hydrolase_fold"/>
</dbReference>
<accession>A0AAN6EMT3</accession>
<organism evidence="2 3">
    <name type="scientific">Exophiala dermatitidis</name>
    <name type="common">Black yeast-like fungus</name>
    <name type="synonym">Wangiella dermatitidis</name>
    <dbReference type="NCBI Taxonomy" id="5970"/>
    <lineage>
        <taxon>Eukaryota</taxon>
        <taxon>Fungi</taxon>
        <taxon>Dikarya</taxon>
        <taxon>Ascomycota</taxon>
        <taxon>Pezizomycotina</taxon>
        <taxon>Eurotiomycetes</taxon>
        <taxon>Chaetothyriomycetidae</taxon>
        <taxon>Chaetothyriales</taxon>
        <taxon>Herpotrichiellaceae</taxon>
        <taxon>Exophiala</taxon>
    </lineage>
</organism>
<name>A0AAN6EMT3_EXODE</name>
<reference evidence="2" key="1">
    <citation type="submission" date="2023-01" db="EMBL/GenBank/DDBJ databases">
        <title>Exophiala dermititidis isolated from Cystic Fibrosis Patient.</title>
        <authorList>
            <person name="Kurbessoian T."/>
            <person name="Crocker A."/>
            <person name="Murante D."/>
            <person name="Hogan D.A."/>
            <person name="Stajich J.E."/>
        </authorList>
    </citation>
    <scope>NUCLEOTIDE SEQUENCE</scope>
    <source>
        <strain evidence="2">Ex8</strain>
    </source>
</reference>
<gene>
    <name evidence="2" type="ORF">HRR80_009312</name>
</gene>
<dbReference type="Proteomes" id="UP001161757">
    <property type="component" value="Unassembled WGS sequence"/>
</dbReference>
<sequence>MAISVQSQPGALAPTVVESKAASVPLPNPIHPQFLPLLDQDFVDYYNRHFASKPATHTIDISDIRKSGSKYSSPWERDFSGEPFVRDFQIPSSDGHLFRVRCYYPDATKYGPGPYPIYVNFHGGGFAFGGLKSDAELCMLVRNNVGLLVVDVEYRLTPENLYGKGHEDGWAAVRWVHEHGHEINGDPTSISVGGISAGGAIGAVVQQLARDAGITLKLAFLAVPTVESHRHLTDPSQSPYKSFSTNALAPSLNWARLDYFRKLSLPQTKEGEQALAALPEFYSSPIKGNLKGLCHTFVATAEFDPLCDEGEAYAQRLVEAGVKVTVRRYTGVPHPFMHMTPIQKAALYAEDFCSALRAAHR</sequence>
<dbReference type="AlphaFoldDB" id="A0AAN6EMT3"/>
<dbReference type="InterPro" id="IPR013094">
    <property type="entry name" value="AB_hydrolase_3"/>
</dbReference>
<dbReference type="Pfam" id="PF07859">
    <property type="entry name" value="Abhydrolase_3"/>
    <property type="match status" value="1"/>
</dbReference>
<dbReference type="InterPro" id="IPR050466">
    <property type="entry name" value="Carboxylest/Gibb_receptor"/>
</dbReference>
<dbReference type="SUPFAM" id="SSF53474">
    <property type="entry name" value="alpha/beta-Hydrolases"/>
    <property type="match status" value="1"/>
</dbReference>
<evidence type="ECO:0000313" key="3">
    <source>
        <dbReference type="Proteomes" id="UP001161757"/>
    </source>
</evidence>
<dbReference type="GO" id="GO:0016787">
    <property type="term" value="F:hydrolase activity"/>
    <property type="evidence" value="ECO:0007669"/>
    <property type="project" value="InterPro"/>
</dbReference>
<evidence type="ECO:0000313" key="2">
    <source>
        <dbReference type="EMBL" id="KAJ8986592.1"/>
    </source>
</evidence>